<evidence type="ECO:0000256" key="5">
    <source>
        <dbReference type="ARBA" id="ARBA00022792"/>
    </source>
</evidence>
<keyword evidence="3" id="KW-0808">Transferase</keyword>
<dbReference type="GO" id="GO:0035965">
    <property type="term" value="P:cardiolipin acyl-chain remodeling"/>
    <property type="evidence" value="ECO:0007669"/>
    <property type="project" value="TreeGrafter"/>
</dbReference>
<dbReference type="GO" id="GO:0005741">
    <property type="term" value="C:mitochondrial outer membrane"/>
    <property type="evidence" value="ECO:0007669"/>
    <property type="project" value="UniProtKB-SubCell"/>
</dbReference>
<keyword evidence="5" id="KW-0999">Mitochondrion inner membrane</keyword>
<organism evidence="14 15">
    <name type="scientific">Saccharomyces uvarum</name>
    <name type="common">Yeast</name>
    <name type="synonym">Saccharomyces bayanus var. uvarum</name>
    <dbReference type="NCBI Taxonomy" id="230603"/>
    <lineage>
        <taxon>Eukaryota</taxon>
        <taxon>Fungi</taxon>
        <taxon>Dikarya</taxon>
        <taxon>Ascomycota</taxon>
        <taxon>Saccharomycotina</taxon>
        <taxon>Saccharomycetes</taxon>
        <taxon>Saccharomycetales</taxon>
        <taxon>Saccharomycetaceae</taxon>
        <taxon>Saccharomyces</taxon>
    </lineage>
</organism>
<reference evidence="14" key="1">
    <citation type="submission" date="2022-10" db="EMBL/GenBank/DDBJ databases">
        <authorList>
            <person name="Byrne P K."/>
        </authorList>
    </citation>
    <scope>NUCLEOTIDE SEQUENCE</scope>
    <source>
        <strain evidence="14">CBS7001</strain>
    </source>
</reference>
<comment type="similarity">
    <text evidence="2 12">Belongs to the taffazin family.</text>
</comment>
<dbReference type="PANTHER" id="PTHR12497:SF0">
    <property type="entry name" value="TAFAZZIN"/>
    <property type="match status" value="1"/>
</dbReference>
<dbReference type="GO" id="GO:0007007">
    <property type="term" value="P:inner mitochondrial membrane organization"/>
    <property type="evidence" value="ECO:0007669"/>
    <property type="project" value="TreeGrafter"/>
</dbReference>
<evidence type="ECO:0000256" key="3">
    <source>
        <dbReference type="ARBA" id="ARBA00022679"/>
    </source>
</evidence>
<dbReference type="InterPro" id="IPR002123">
    <property type="entry name" value="Plipid/glycerol_acylTrfase"/>
</dbReference>
<dbReference type="GO" id="GO:0005743">
    <property type="term" value="C:mitochondrial inner membrane"/>
    <property type="evidence" value="ECO:0007669"/>
    <property type="project" value="UniProtKB-SubCell"/>
</dbReference>
<dbReference type="AlphaFoldDB" id="A0AA35JBR2"/>
<evidence type="ECO:0000256" key="4">
    <source>
        <dbReference type="ARBA" id="ARBA00022787"/>
    </source>
</evidence>
<keyword evidence="8" id="KW-0472">Membrane</keyword>
<dbReference type="PRINTS" id="PR00979">
    <property type="entry name" value="TAFAZZIN"/>
</dbReference>
<evidence type="ECO:0000256" key="10">
    <source>
        <dbReference type="ARBA" id="ARBA00024323"/>
    </source>
</evidence>
<evidence type="ECO:0000256" key="11">
    <source>
        <dbReference type="ARBA" id="ARBA00047906"/>
    </source>
</evidence>
<protein>
    <recommendedName>
        <fullName evidence="12">Tafazzin family protein</fullName>
    </recommendedName>
</protein>
<keyword evidence="7" id="KW-0496">Mitochondrion</keyword>
<feature type="domain" description="Phospholipid/glycerol acyltransferase" evidence="13">
    <location>
        <begin position="71"/>
        <end position="234"/>
    </location>
</feature>
<evidence type="ECO:0000313" key="14">
    <source>
        <dbReference type="EMBL" id="CAI4053819.1"/>
    </source>
</evidence>
<proteinExistence type="inferred from homology"/>
<dbReference type="PANTHER" id="PTHR12497">
    <property type="entry name" value="TAZ PROTEIN TAFAZZIN"/>
    <property type="match status" value="1"/>
</dbReference>
<dbReference type="GO" id="GO:0047184">
    <property type="term" value="F:1-acylglycerophosphocholine O-acyltransferase activity"/>
    <property type="evidence" value="ECO:0007669"/>
    <property type="project" value="TreeGrafter"/>
</dbReference>
<comment type="catalytic activity">
    <reaction evidence="11">
        <text>1'-[1,2-diacyl-sn-glycero-3-phospho],3'-[1-acyl-sn-glycero-3-phospho]-glycerol + a 1,2-diacyl-sn-glycero-3-phosphocholine = a cardiolipin + a 1-acyl-sn-glycero-3-phosphocholine</text>
        <dbReference type="Rhea" id="RHEA:33731"/>
        <dbReference type="ChEBI" id="CHEBI:57643"/>
        <dbReference type="ChEBI" id="CHEBI:58168"/>
        <dbReference type="ChEBI" id="CHEBI:62237"/>
        <dbReference type="ChEBI" id="CHEBI:64743"/>
    </reaction>
    <physiologicalReaction direction="left-to-right" evidence="11">
        <dbReference type="Rhea" id="RHEA:33732"/>
    </physiologicalReaction>
    <physiologicalReaction direction="right-to-left" evidence="11">
        <dbReference type="Rhea" id="RHEA:33733"/>
    </physiologicalReaction>
</comment>
<evidence type="ECO:0000256" key="7">
    <source>
        <dbReference type="ARBA" id="ARBA00023128"/>
    </source>
</evidence>
<keyword evidence="6" id="KW-0443">Lipid metabolism</keyword>
<gene>
    <name evidence="14" type="primary">SUVC16G4030</name>
    <name evidence="14" type="ORF">SUVC_16G4030</name>
</gene>
<evidence type="ECO:0000256" key="6">
    <source>
        <dbReference type="ARBA" id="ARBA00023098"/>
    </source>
</evidence>
<dbReference type="Pfam" id="PF01553">
    <property type="entry name" value="Acyltransferase"/>
    <property type="match status" value="1"/>
</dbReference>
<evidence type="ECO:0000256" key="1">
    <source>
        <dbReference type="ARBA" id="ARBA00004137"/>
    </source>
</evidence>
<keyword evidence="9" id="KW-0012">Acyltransferase</keyword>
<sequence length="384" mass="44482">MSFNDVLERGDEFLEAYPRRNPFWRFMSYSTSLLTFGVSKLLLFTCYKVKLNGYEKLESALERSKDENRGLMTVMNHMSMVDDPLVWATLPYSLFTSLDNIRWCLGAHNVCFQNKFLANYFSLGQVLSTERFGVGPFQGSIDASIRLLSPDDTINLQRSSHSESSASPAKIQDTYTPPIIRSKPSWVHVYPEGFVLQLYPPFENSMRYFKWGITRMILEATKPPIVVPIFATGFEKIASEAAKDSMLKQILPRNFGTELNVTIGDPLDDDLIDRYRNEWKHLVEKHYDPKNPNDLSDELKYGEEAQDLRSRLAAELRCHVAEIRNEIRKLPREDPRFKSPSWWRRFNTTEGKSDPDVKVIGENWAIRRLQKFLPSKDDPNCKDD</sequence>
<dbReference type="EMBL" id="OX365927">
    <property type="protein sequence ID" value="CAI4053819.1"/>
    <property type="molecule type" value="Genomic_DNA"/>
</dbReference>
<evidence type="ECO:0000256" key="2">
    <source>
        <dbReference type="ARBA" id="ARBA00010524"/>
    </source>
</evidence>
<comment type="subcellular location">
    <subcellularLocation>
        <location evidence="1">Mitochondrion inner membrane</location>
        <topology evidence="1">Peripheral membrane protein</topology>
        <orientation evidence="1">Intermembrane side</orientation>
    </subcellularLocation>
    <subcellularLocation>
        <location evidence="10">Mitochondrion outer membrane</location>
        <topology evidence="10">Peripheral membrane protein</topology>
        <orientation evidence="10">Intermembrane side</orientation>
    </subcellularLocation>
</comment>
<evidence type="ECO:0000313" key="15">
    <source>
        <dbReference type="Proteomes" id="UP001162090"/>
    </source>
</evidence>
<keyword evidence="4" id="KW-1000">Mitochondrion outer membrane</keyword>
<dbReference type="InterPro" id="IPR000872">
    <property type="entry name" value="Tafazzin"/>
</dbReference>
<accession>A0AA35JBR2</accession>
<evidence type="ECO:0000256" key="9">
    <source>
        <dbReference type="ARBA" id="ARBA00023315"/>
    </source>
</evidence>
<dbReference type="Proteomes" id="UP001162090">
    <property type="component" value="Chromosome 16"/>
</dbReference>
<evidence type="ECO:0000256" key="8">
    <source>
        <dbReference type="ARBA" id="ARBA00023136"/>
    </source>
</evidence>
<evidence type="ECO:0000256" key="12">
    <source>
        <dbReference type="RuleBase" id="RU365062"/>
    </source>
</evidence>
<name>A0AA35JBR2_SACUV</name>
<dbReference type="SMART" id="SM00563">
    <property type="entry name" value="PlsC"/>
    <property type="match status" value="1"/>
</dbReference>
<evidence type="ECO:0000259" key="13">
    <source>
        <dbReference type="SMART" id="SM00563"/>
    </source>
</evidence>